<dbReference type="GO" id="GO:0005737">
    <property type="term" value="C:cytoplasm"/>
    <property type="evidence" value="ECO:0007669"/>
    <property type="project" value="UniProtKB-ARBA"/>
</dbReference>
<dbReference type="PANTHER" id="PTHR23159:SF31">
    <property type="entry name" value="CENTROSOME-ASSOCIATED PROTEIN CEP250 ISOFORM X1"/>
    <property type="match status" value="1"/>
</dbReference>
<keyword evidence="9 15" id="KW-0472">Membrane</keyword>
<evidence type="ECO:0000256" key="11">
    <source>
        <dbReference type="ARBA" id="ARBA00023212"/>
    </source>
</evidence>
<keyword evidence="11" id="KW-0206">Cytoskeleton</keyword>
<evidence type="ECO:0000256" key="13">
    <source>
        <dbReference type="ARBA" id="ARBA00060457"/>
    </source>
</evidence>
<feature type="coiled-coil region" evidence="16">
    <location>
        <begin position="901"/>
        <end position="947"/>
    </location>
</feature>
<accession>A0A1I7S8L5</accession>
<comment type="similarity">
    <text evidence="3">Belongs to the nesprin family.</text>
</comment>
<proteinExistence type="inferred from homology"/>
<evidence type="ECO:0000256" key="17">
    <source>
        <dbReference type="SAM" id="MobiDB-lite"/>
    </source>
</evidence>
<feature type="compositionally biased region" description="Basic and acidic residues" evidence="17">
    <location>
        <begin position="4577"/>
        <end position="4588"/>
    </location>
</feature>
<dbReference type="GO" id="GO:0005856">
    <property type="term" value="C:cytoskeleton"/>
    <property type="evidence" value="ECO:0007669"/>
    <property type="project" value="UniProtKB-SubCell"/>
</dbReference>
<keyword evidence="8 16" id="KW-0175">Coiled coil</keyword>
<evidence type="ECO:0000259" key="19">
    <source>
        <dbReference type="PROSITE" id="PS51049"/>
    </source>
</evidence>
<feature type="compositionally biased region" description="Basic and acidic residues" evidence="17">
    <location>
        <begin position="825"/>
        <end position="834"/>
    </location>
</feature>
<dbReference type="eggNOG" id="KOG0516">
    <property type="taxonomic scope" value="Eukaryota"/>
</dbReference>
<feature type="coiled-coil region" evidence="16">
    <location>
        <begin position="2209"/>
        <end position="2236"/>
    </location>
</feature>
<dbReference type="InterPro" id="IPR036872">
    <property type="entry name" value="CH_dom_sf"/>
</dbReference>
<feature type="coiled-coil region" evidence="16">
    <location>
        <begin position="3208"/>
        <end position="3290"/>
    </location>
</feature>
<feature type="region of interest" description="Disordered" evidence="17">
    <location>
        <begin position="4577"/>
        <end position="4601"/>
    </location>
</feature>
<feature type="coiled-coil region" evidence="16">
    <location>
        <begin position="1754"/>
        <end position="1811"/>
    </location>
</feature>
<dbReference type="InterPro" id="IPR012315">
    <property type="entry name" value="KASH"/>
</dbReference>
<evidence type="ECO:0000256" key="6">
    <source>
        <dbReference type="ARBA" id="ARBA00022737"/>
    </source>
</evidence>
<evidence type="ECO:0000313" key="21">
    <source>
        <dbReference type="WBParaSite" id="BXY_0935800.1"/>
    </source>
</evidence>
<dbReference type="SUPFAM" id="SSF47576">
    <property type="entry name" value="Calponin-homology domain, CH-domain"/>
    <property type="match status" value="1"/>
</dbReference>
<organism evidence="20 21">
    <name type="scientific">Bursaphelenchus xylophilus</name>
    <name type="common">Pinewood nematode worm</name>
    <name type="synonym">Aphelenchoides xylophilus</name>
    <dbReference type="NCBI Taxonomy" id="6326"/>
    <lineage>
        <taxon>Eukaryota</taxon>
        <taxon>Metazoa</taxon>
        <taxon>Ecdysozoa</taxon>
        <taxon>Nematoda</taxon>
        <taxon>Chromadorea</taxon>
        <taxon>Rhabditida</taxon>
        <taxon>Tylenchina</taxon>
        <taxon>Tylenchomorpha</taxon>
        <taxon>Aphelenchoidea</taxon>
        <taxon>Aphelenchoididae</taxon>
        <taxon>Bursaphelenchus</taxon>
    </lineage>
</organism>
<feature type="coiled-coil region" evidence="16">
    <location>
        <begin position="1589"/>
        <end position="1730"/>
    </location>
</feature>
<dbReference type="PANTHER" id="PTHR23159">
    <property type="entry name" value="CENTROSOMAL PROTEIN 2"/>
    <property type="match status" value="1"/>
</dbReference>
<dbReference type="Pfam" id="PF10541">
    <property type="entry name" value="KASH"/>
    <property type="match status" value="1"/>
</dbReference>
<feature type="region of interest" description="Disordered" evidence="17">
    <location>
        <begin position="2731"/>
        <end position="2762"/>
    </location>
</feature>
<feature type="compositionally biased region" description="Basic and acidic residues" evidence="17">
    <location>
        <begin position="2749"/>
        <end position="2761"/>
    </location>
</feature>
<feature type="coiled-coil region" evidence="16">
    <location>
        <begin position="3104"/>
        <end position="3152"/>
    </location>
</feature>
<feature type="coiled-coil region" evidence="16">
    <location>
        <begin position="3526"/>
        <end position="3577"/>
    </location>
</feature>
<feature type="coiled-coil region" evidence="16">
    <location>
        <begin position="4231"/>
        <end position="4265"/>
    </location>
</feature>
<comment type="subcellular location">
    <subcellularLocation>
        <location evidence="1">Cytoplasm</location>
        <location evidence="1">Cytoskeleton</location>
    </subcellularLocation>
    <subcellularLocation>
        <location evidence="13">Endomembrane system</location>
        <topology evidence="13">Single-pass type IV membrane protein</topology>
        <orientation evidence="13">Cytoplasmic side</orientation>
    </subcellularLocation>
    <subcellularLocation>
        <location evidence="2">Nucleus membrane</location>
        <topology evidence="2">Single-pass membrane protein</topology>
        <orientation evidence="2">Cytoplasmic side</orientation>
    </subcellularLocation>
    <subcellularLocation>
        <location evidence="14">Nucleus membrane</location>
        <topology evidence="14">Single-pass type IV membrane protein</topology>
    </subcellularLocation>
</comment>
<keyword evidence="7" id="KW-1133">Transmembrane helix</keyword>
<dbReference type="GO" id="GO:0003779">
    <property type="term" value="F:actin binding"/>
    <property type="evidence" value="ECO:0007669"/>
    <property type="project" value="UniProtKB-KW"/>
</dbReference>
<feature type="coiled-coil region" evidence="16">
    <location>
        <begin position="3414"/>
        <end position="3472"/>
    </location>
</feature>
<evidence type="ECO:0000256" key="5">
    <source>
        <dbReference type="ARBA" id="ARBA00022692"/>
    </source>
</evidence>
<dbReference type="WBParaSite" id="BXY_0935800.1">
    <property type="protein sequence ID" value="BXY_0935800.1"/>
    <property type="gene ID" value="BXY_0935800"/>
</dbReference>
<feature type="domain" description="KASH" evidence="19">
    <location>
        <begin position="4639"/>
        <end position="4695"/>
    </location>
</feature>
<dbReference type="InterPro" id="IPR057134">
    <property type="entry name" value="Spectrin_Anc-1_3"/>
</dbReference>
<dbReference type="InterPro" id="IPR001715">
    <property type="entry name" value="CH_dom"/>
</dbReference>
<keyword evidence="10" id="KW-0009">Actin-binding</keyword>
<keyword evidence="4" id="KW-0963">Cytoplasm</keyword>
<feature type="region of interest" description="Disordered" evidence="17">
    <location>
        <begin position="806"/>
        <end position="843"/>
    </location>
</feature>
<evidence type="ECO:0000256" key="3">
    <source>
        <dbReference type="ARBA" id="ARBA00008619"/>
    </source>
</evidence>
<dbReference type="PROSITE" id="PS51049">
    <property type="entry name" value="KASH"/>
    <property type="match status" value="1"/>
</dbReference>
<evidence type="ECO:0000256" key="4">
    <source>
        <dbReference type="ARBA" id="ARBA00022490"/>
    </source>
</evidence>
<name>A0A1I7S8L5_BURXY</name>
<sequence length="4695" mass="535142">MDRSWKDGVAFCALVHRCRPDLVDMEKVKQSSPRENLSMAFELARVHLGIRPLLDVDDLMTEKPDKRSVVTYVSQFLRPPPGSSKYQSGVLPVKSRVLYQGLIEWIEETLANKNFSKSEQNEPIDLLEWRLKIRNEFLEKKVFYNDLKQNHHVLEGNEWKKVDEQWSKIAAKISEWNRSFDKKLPQPLLSIADWLTNGEKIIDERLELEKKTSSQRVKYLEQMIVKHNNYFKTFPIQRERFYTVAQTGMANGQKVDPDLIKSLRKRVEFLSQEVHMRMKTMLLLQIHHRIQCFVEELTRKMNLWETPPNLAALRRFHMDYKAEAKTKPDERADKLLRLMKETVSSEVVIPDFNVNEAVANNESALIEVVERFRSLGALLHQEKALWKEFEATCKELESELILCQTEKRSPRFDCRQKLRDAQELAEKITGLLKSTAAGLSLKQRLKGLEQRLDKLIETRQLEITMEVIETKTLVRRIKRELRKTETPSTEEAAQQDTMEADDQTIKTALDQLKNIKNVNETAAQRINALKARFETTTTTVETEFGLETDDSLMRQRIDELLQRKREIIDRKIDSETAARGAINEMQIINVTLAQLNVENDERNIALESDWSELYNNFNRVFVYLDRIKQFNANVNKYRKYRKILNVLDEVDGTIMALKEVKGCKELSKSAIALAESLKGRLHEKRVKEIKRLDQRICDVQRAREDEFEKAMMVIEIEAVSNALRSQFETVDSRLSSDRASIEDELRALFEQNDPNATPRDNFFIMEQDRVREKFRLICAKMEESRKILQARKDYLENCSELVHLLNDPPAGPSGSTENIQPLSNETRERVEQLAKEMPAQEQTARLRLTNIELDKTEAGQLFRARRSERSANPESRLSAEQRALEELEHRSHESPSLASRLQELGRLHEDKKQESDRLIDELVAQAINSLQNDLQTFNLQVDAQIERGDLISLRHFAETDGRSLHSRLMEILEALKGPGLEHLRNKWQPEQMALSKNLSILRNKLERHLMEKHARREKRYLDKLDAFGAWLDVIERELDETLNSEDLIAHEREAKLHEIQEICNDREVLAFKLETFPFDDLRQKEQALHYTERYHDLMGRLDELHLSQPRQIPVYIEAGRPGTSQSAFSSISSPTNISASEELDSDLQSVQSEAVRVESERFARYQPPDEPDYIQELTRRAVTSAGNFEVPVDDIRREVASTLRELHEIIEKHVQPPLETLDQCRNDASKLKYVIKKLSRQRKNILLLNEKLKSSPDKKRKQLGKIASEIRREKHSAKDAEDAARAADAAKAATVSEFGVLLVKVEEELREVDRALQSAPSAAAQQAELDRAADLLSTALRWAESQPLTPQQANQLINKTDQLRQATETLAAQTKQTKALEDQTAQIWRLLDLLNHTVDGSLSLFPLSLQPAIDERLTLEAHEETARQLLAGRGELERLDANAPLVAQIEKSLQKYNSLKEKLSTEIEEEKSRQQKHTTDTEKLLVELDRVTTLDQLDALEVPVKEELVVLQNHRGYVLPDLTVLHGMLNAIEAKRRQVLQTIAESEHQAKLYTLWMKRKERIEKKIEEITTTTVVIAPRYAGEQPKDFEVALEDVANLENALVKTEKAKENLHEAEEWLRKAGEDMKPEVLQDALGKLEDDRKKIEEEEKKIKEVKDELAKQVAEKTALVAEHNKVIEDINTLNEKAKAIRNDENLTPDARKKEYQKVMEEVGAKLQDIDRLKKEAELKESDLVQNPEGMNVEDLDGKVHKFYDALQTQLENYEEAEKAAKAREDASKLILQIHTTIKEVDELTKANAELSSIKEAQEKLAALQPTIVTMKELYAHLKPVEEQGEELKQIEVFSDTIDKKKAELEHRIDNYIKIRIQEIEEIKRQLDEFIEIGIKDPEDFKKLEKELADKTKESNELLGKLAELGFDLPLTNDLAKKIGEVEESKNELATASKRAEEEKNLLGQLEKLRANFEPLKKTLRQSQNAEIRPSEKVEDEINGLREVQLCIPPLFEAFKLLKESAVDLPSTSTLPAEISQAEEELNNIDRDYDIFIGDLMIAWQDELGIAQLTDEVKQKAELPPIETLDNAALQRLVDENIPAIRKEVNQLRTQSITVAPRRRLVRRGDGVASEPYDTILFKLDDFASKVLLRKQEDAAKEKQEKIEALIAKFREPLKVLDSGELRSAKQAEEDIKNLMDSQLSLTELSDALTSFKSEFHEVPQVQESLSQLEKQANQLIDDYERIIGTLMVELEGELQERRAGQDLLDKFNSAKENPAHLNVLAPELIKQAEELIKESDAIKADRKLIRRGSELAPESTVLTQLKDAQTAALLTDFSKQHDFLQSLLKKCNDTLQSNISSGAQSAKVAEEGVKGLVHIQSTLPEVSGVLDELDLMAEKLSDLEAPKNTVQLRKEDLESLKDQFEEAIGNIMVELEDELQLQEELNRINEELGNLNVDKLSKKDAKNVKNNVLAPIKKKLKDLKEQADKLAKSRRHVKVENGVPELAALLHRVKELEAACENAGKKDKALERAKSVDEVIEKMATKLNDILNDGPKESSECPKKLDGLSECLALGEEAQNKLKALEEQANKANVPDEYLKRQADLDNISLAINNTINELTKELEDDAKTRRQIEEFVKELQETPTPEKIEELRPQIEALKRKIDETPTSYVKQGNSDHIDALLQTLPKKSAHEQTDFEKEQVSGPDEIKKHEEVVGIEPQRTEVTAVGKDESDAAVVPTVPAPEVEGAVENKPVEQPVAPKGQEEQKPAVDQKKLKSAVKKQVNSLNDALRVVENRKKKANPTIDDLRNLLTKAKEIDGEAAELNLLASDLQDPKRQEDVQGLVNKADEQKAAVTDLLQDAYKQVNDELLGLTYNAAGLFSDPTATPGDYIKLKNDFESALNKANELSESPGKLPEEAEVHNALKESIKISNDNLGQFNEITDKLNKLAKQKEVVSSLLDKEARAIEDIENAGQKAPSSAEETASALKERNIGSLTKEMEKLREIVDSLPYMEAVESDIRFLEEAVEQVPADLEQTINSIINEVKDEDDLSERVNAELDNIQQIYVPSDDINKIEKLLSQDIPAYKDRLDQLQKAVDDAFTDRKFVEPSVIPVAHLQSLLEEKQSGLQKRLDRLKTKKAKGEVPAEEARKQIEDSAKEALKAAEAILKPFTQGQPKQDLEKVTEAYNSMIPKKKDLEEQRHGVSDAINGLKKSKDMKLKKKDKAIAHLQKLDEQLLQKENDLAELNEKLAEEIKNHNELKAKTKGMLSGIAELEVMLKGAKKDSDFNEKVKELNDQLLELQKDVGTFILTTDVDEIQQKLSQISEFSLPVEENIAPAETTSSTAPEPPANSLNEWTEKRKEIDEITIPINKDVAQIHEKWVPTKQLSLSEADNEVDALHHSRDRLAGLSGRLQQAYDWLTRAEDLPAEIRDRELQKLAEEQAKLDNEEKRVADLENKLNAELKRQKELADKHDQLLKRLNELSDAALKVHQDSDPADKKQQLENIDQSIAPLVEEIELVQQQFNEPGEKLIRPSDSVNVQQLKDRVEELKKTLDAEQKNAAKKLQAIKIGQEIEQLRAKLSDDLRSAEDTLADPNANVEQLKKAVEILDSAKPRINDLSKIYEDLEPEDEETSNLRAKTADQLAKLGELFEANRQSVDDRIDSALAKPHEDLNKLIAEAQNLLVNPESNPDNLNEITALLLSKIEEAEKVAKEVGDKAPVPEHVDKLGQIIDVAKETKKSTDDKWNQWLKFKKLRDEIFDGLDKPRQTCNDISGRNLRSPKSAEKDIKPLEKAQKALVPLRKQADKLDQLGQQLQPLAVAESEVRFVNADLQELEDDIRDQLNAIRDETTHENNLLERSKELINEFDRISEDLPKLDRNGVANVKEEAVPALKKQLDDLVQQHQAARNTRQVVERANLPDDSTPEQLVAKLNDLADKADKALAKLAHEEEQQRIQNEWLQRKSDIDQVLLDTNAEVTNLLGRYADENIEPQSVQSAQNDADGVSNFKDRLAGLRDRLQQAYDWLTRAEDLPAEIRDRELQKLAEEQAKLDNEEKRVADLENKLNAELKRQKELADKHDQLLKRLNELSDAALKVHQDSDPVDKKQQLENIDQSIAPLVEEIELVQQQFNEPGEKLIRPSDSVNVQQLKDRVEELKKTLDAEQKNAAKKLEDDKKKAFEEWNTKINRIKASIEELLRSISQSLETSDLKLRTIINGRDALHKAKELLAGLDSVTNIADPALSKIVQRAENLQFALSEEIEGKEAELRQLEENRVNTLNSGLALAITEGQQMLIDASAHPDAFNEQADKIRVLIREAEAFIEDCSPTEAHVAKLRSIITTAAEIRDLLDAKWIIWVEFGKLKSGIGALFDQARRPYDTRKSNGLSDVSEVDDEISILKTSKDNLEEIHEKIDELNTVALQFEHQDLPHSEVRFLEAEYEEIECDYDNLIQALQHEKNDEDRLLDQMTDIIDDLHEIHEKVERLSYTELRDLKTRVLPIVQDQIDEVHFNHQRALKSRQYVRSDIPVIGDATQELNDISQRVNERLEQLKREGKDKEEPPLNLEAASELLAMAFPDRRPRDVLRDYGLQHLDVSSDEHEHDPNDRAGPSIPKPKHKLSAQEMDDVDLALAPSPATSPEPEIDPAAQQVDVPDRQRNRWRRVLFAALPYQVMLGLLLAAACMIPDLTKEESCENLHKLFELHQQFINGPPPF</sequence>
<reference evidence="21" key="1">
    <citation type="submission" date="2016-11" db="UniProtKB">
        <authorList>
            <consortium name="WormBaseParasite"/>
        </authorList>
    </citation>
    <scope>IDENTIFICATION</scope>
</reference>
<protein>
    <submittedName>
        <fullName evidence="21">Calponin-homology (CH) domain-containing protein</fullName>
    </submittedName>
</protein>
<feature type="coiled-coil region" evidence="16">
    <location>
        <begin position="1891"/>
        <end position="1959"/>
    </location>
</feature>
<feature type="coiled-coil region" evidence="16">
    <location>
        <begin position="2394"/>
        <end position="2520"/>
    </location>
</feature>
<feature type="coiled-coil region" evidence="16">
    <location>
        <begin position="3876"/>
        <end position="3938"/>
    </location>
</feature>
<evidence type="ECO:0000256" key="15">
    <source>
        <dbReference type="PROSITE-ProRule" id="PRU00385"/>
    </source>
</evidence>
<feature type="coiled-coil region" evidence="16">
    <location>
        <begin position="1192"/>
        <end position="1241"/>
    </location>
</feature>
<feature type="coiled-coil region" evidence="16">
    <location>
        <begin position="3804"/>
        <end position="3838"/>
    </location>
</feature>
<evidence type="ECO:0000256" key="12">
    <source>
        <dbReference type="ARBA" id="ARBA00023242"/>
    </source>
</evidence>
<dbReference type="PROSITE" id="PS50021">
    <property type="entry name" value="CH"/>
    <property type="match status" value="1"/>
</dbReference>
<keyword evidence="5 15" id="KW-0812">Transmembrane</keyword>
<evidence type="ECO:0000256" key="7">
    <source>
        <dbReference type="ARBA" id="ARBA00022989"/>
    </source>
</evidence>
<evidence type="ECO:0000259" key="18">
    <source>
        <dbReference type="PROSITE" id="PS50021"/>
    </source>
</evidence>
<dbReference type="Gene3D" id="1.10.418.10">
    <property type="entry name" value="Calponin-like domain"/>
    <property type="match status" value="1"/>
</dbReference>
<feature type="region of interest" description="Disordered" evidence="17">
    <location>
        <begin position="862"/>
        <end position="898"/>
    </location>
</feature>
<evidence type="ECO:0000256" key="1">
    <source>
        <dbReference type="ARBA" id="ARBA00004245"/>
    </source>
</evidence>
<dbReference type="Pfam" id="PF24611">
    <property type="entry name" value="Spectrin_Anc-1"/>
    <property type="match status" value="3"/>
</dbReference>
<evidence type="ECO:0000256" key="16">
    <source>
        <dbReference type="SAM" id="Coils"/>
    </source>
</evidence>
<dbReference type="SMART" id="SM00033">
    <property type="entry name" value="CH"/>
    <property type="match status" value="1"/>
</dbReference>
<feature type="coiled-coil region" evidence="16">
    <location>
        <begin position="4382"/>
        <end position="4450"/>
    </location>
</feature>
<evidence type="ECO:0000256" key="14">
    <source>
        <dbReference type="ARBA" id="ARBA00060498"/>
    </source>
</evidence>
<keyword evidence="6" id="KW-0677">Repeat</keyword>
<feature type="coiled-coil region" evidence="16">
    <location>
        <begin position="4131"/>
        <end position="4184"/>
    </location>
</feature>
<dbReference type="Proteomes" id="UP000095284">
    <property type="component" value="Unplaced"/>
</dbReference>
<feature type="coiled-coil region" evidence="16">
    <location>
        <begin position="1446"/>
        <end position="1473"/>
    </location>
</feature>
<feature type="coiled-coil region" evidence="16">
    <location>
        <begin position="505"/>
        <end position="532"/>
    </location>
</feature>
<dbReference type="FunFam" id="1.10.418.10:FF:000099">
    <property type="entry name" value="Nuclear anchorage protein 1"/>
    <property type="match status" value="1"/>
</dbReference>
<evidence type="ECO:0000256" key="10">
    <source>
        <dbReference type="ARBA" id="ARBA00023203"/>
    </source>
</evidence>
<evidence type="ECO:0000256" key="9">
    <source>
        <dbReference type="ARBA" id="ARBA00023136"/>
    </source>
</evidence>
<evidence type="ECO:0000313" key="20">
    <source>
        <dbReference type="Proteomes" id="UP000095284"/>
    </source>
</evidence>
<feature type="topological domain" description="Perinuclear space" evidence="15">
    <location>
        <begin position="4669"/>
        <end position="4695"/>
    </location>
</feature>
<feature type="compositionally biased region" description="Basic and acidic residues" evidence="17">
    <location>
        <begin position="865"/>
        <end position="893"/>
    </location>
</feature>
<evidence type="ECO:0000256" key="8">
    <source>
        <dbReference type="ARBA" id="ARBA00023054"/>
    </source>
</evidence>
<feature type="compositionally biased region" description="Polar residues" evidence="17">
    <location>
        <begin position="813"/>
        <end position="824"/>
    </location>
</feature>
<dbReference type="Pfam" id="PF00307">
    <property type="entry name" value="CH"/>
    <property type="match status" value="1"/>
</dbReference>
<dbReference type="GO" id="GO:0031965">
    <property type="term" value="C:nuclear membrane"/>
    <property type="evidence" value="ECO:0007669"/>
    <property type="project" value="UniProtKB-SubCell"/>
</dbReference>
<feature type="topological domain" description="Cytoplasmic" evidence="15">
    <location>
        <begin position="1"/>
        <end position="4647"/>
    </location>
</feature>
<feature type="coiled-coil region" evidence="16">
    <location>
        <begin position="4019"/>
        <end position="4077"/>
    </location>
</feature>
<feature type="domain" description="Calponin-homology (CH)" evidence="18">
    <location>
        <begin position="1"/>
        <end position="81"/>
    </location>
</feature>
<evidence type="ECO:0000256" key="2">
    <source>
        <dbReference type="ARBA" id="ARBA00004528"/>
    </source>
</evidence>
<keyword evidence="12" id="KW-0539">Nucleus</keyword>
<dbReference type="SMART" id="SM01249">
    <property type="entry name" value="KASH"/>
    <property type="match status" value="1"/>
</dbReference>